<dbReference type="SUPFAM" id="SSF88874">
    <property type="entry name" value="Receptor-binding domain of short tail fibre protein gp12"/>
    <property type="match status" value="1"/>
</dbReference>
<name>A0A2T2YAV2_9BACT</name>
<reference evidence="1 2" key="1">
    <citation type="submission" date="2018-03" db="EMBL/GenBank/DDBJ databases">
        <title>Adhaeribacter sp. HMF7605 Genome sequencing and assembly.</title>
        <authorList>
            <person name="Kang H."/>
            <person name="Kang J."/>
            <person name="Cha I."/>
            <person name="Kim H."/>
            <person name="Joh K."/>
        </authorList>
    </citation>
    <scope>NUCLEOTIDE SEQUENCE [LARGE SCALE GENOMIC DNA]</scope>
    <source>
        <strain evidence="1 2">HMF7605</strain>
    </source>
</reference>
<evidence type="ECO:0008006" key="3">
    <source>
        <dbReference type="Google" id="ProtNLM"/>
    </source>
</evidence>
<dbReference type="EMBL" id="PYFT01000001">
    <property type="protein sequence ID" value="PSR52645.1"/>
    <property type="molecule type" value="Genomic_DNA"/>
</dbReference>
<evidence type="ECO:0000313" key="1">
    <source>
        <dbReference type="EMBL" id="PSR52645.1"/>
    </source>
</evidence>
<sequence length="165" mass="18689">MKILYTTLLIFIFHLNVNAQFTVGSVQYSILNPESFTRLNPGWVLMERRSIRGSRLAAETGLDSLPDARGIFIRAMQAGRTDDNGEDIRSDARVNRAVGSYQKDKVIAHVHGTYGTEDSKAFEGTIHHNTTPKYITNVIRNKTEPTGDYETRPRNIALYLYIKIN</sequence>
<dbReference type="Proteomes" id="UP000240357">
    <property type="component" value="Unassembled WGS sequence"/>
</dbReference>
<dbReference type="RefSeq" id="WP_106926472.1">
    <property type="nucleotide sequence ID" value="NZ_PYFT01000001.1"/>
</dbReference>
<gene>
    <name evidence="1" type="ORF">AHMF7605_03440</name>
</gene>
<comment type="caution">
    <text evidence="1">The sequence shown here is derived from an EMBL/GenBank/DDBJ whole genome shotgun (WGS) entry which is preliminary data.</text>
</comment>
<protein>
    <recommendedName>
        <fullName evidence="3">Tail fiber protein</fullName>
    </recommendedName>
</protein>
<dbReference type="OrthoDB" id="9810174at2"/>
<accession>A0A2T2YAV2</accession>
<organism evidence="1 2">
    <name type="scientific">Adhaeribacter arboris</name>
    <dbReference type="NCBI Taxonomy" id="2072846"/>
    <lineage>
        <taxon>Bacteria</taxon>
        <taxon>Pseudomonadati</taxon>
        <taxon>Bacteroidota</taxon>
        <taxon>Cytophagia</taxon>
        <taxon>Cytophagales</taxon>
        <taxon>Hymenobacteraceae</taxon>
        <taxon>Adhaeribacter</taxon>
    </lineage>
</organism>
<keyword evidence="2" id="KW-1185">Reference proteome</keyword>
<evidence type="ECO:0000313" key="2">
    <source>
        <dbReference type="Proteomes" id="UP000240357"/>
    </source>
</evidence>
<dbReference type="AlphaFoldDB" id="A0A2T2YAV2"/>
<proteinExistence type="predicted"/>